<feature type="compositionally biased region" description="Low complexity" evidence="1">
    <location>
        <begin position="438"/>
        <end position="456"/>
    </location>
</feature>
<feature type="compositionally biased region" description="Polar residues" evidence="1">
    <location>
        <begin position="459"/>
        <end position="473"/>
    </location>
</feature>
<evidence type="ECO:0000313" key="2">
    <source>
        <dbReference type="EMBL" id="TFK56243.1"/>
    </source>
</evidence>
<reference evidence="2 3" key="1">
    <citation type="journal article" date="2019" name="Nat. Ecol. Evol.">
        <title>Megaphylogeny resolves global patterns of mushroom evolution.</title>
        <authorList>
            <person name="Varga T."/>
            <person name="Krizsan K."/>
            <person name="Foldi C."/>
            <person name="Dima B."/>
            <person name="Sanchez-Garcia M."/>
            <person name="Sanchez-Ramirez S."/>
            <person name="Szollosi G.J."/>
            <person name="Szarkandi J.G."/>
            <person name="Papp V."/>
            <person name="Albert L."/>
            <person name="Andreopoulos W."/>
            <person name="Angelini C."/>
            <person name="Antonin V."/>
            <person name="Barry K.W."/>
            <person name="Bougher N.L."/>
            <person name="Buchanan P."/>
            <person name="Buyck B."/>
            <person name="Bense V."/>
            <person name="Catcheside P."/>
            <person name="Chovatia M."/>
            <person name="Cooper J."/>
            <person name="Damon W."/>
            <person name="Desjardin D."/>
            <person name="Finy P."/>
            <person name="Geml J."/>
            <person name="Haridas S."/>
            <person name="Hughes K."/>
            <person name="Justo A."/>
            <person name="Karasinski D."/>
            <person name="Kautmanova I."/>
            <person name="Kiss B."/>
            <person name="Kocsube S."/>
            <person name="Kotiranta H."/>
            <person name="LaButti K.M."/>
            <person name="Lechner B.E."/>
            <person name="Liimatainen K."/>
            <person name="Lipzen A."/>
            <person name="Lukacs Z."/>
            <person name="Mihaltcheva S."/>
            <person name="Morgado L.N."/>
            <person name="Niskanen T."/>
            <person name="Noordeloos M.E."/>
            <person name="Ohm R.A."/>
            <person name="Ortiz-Santana B."/>
            <person name="Ovrebo C."/>
            <person name="Racz N."/>
            <person name="Riley R."/>
            <person name="Savchenko A."/>
            <person name="Shiryaev A."/>
            <person name="Soop K."/>
            <person name="Spirin V."/>
            <person name="Szebenyi C."/>
            <person name="Tomsovsky M."/>
            <person name="Tulloss R.E."/>
            <person name="Uehling J."/>
            <person name="Grigoriev I.V."/>
            <person name="Vagvolgyi C."/>
            <person name="Papp T."/>
            <person name="Martin F.M."/>
            <person name="Miettinen O."/>
            <person name="Hibbett D.S."/>
            <person name="Nagy L.G."/>
        </authorList>
    </citation>
    <scope>NUCLEOTIDE SEQUENCE [LARGE SCALE GENOMIC DNA]</scope>
    <source>
        <strain evidence="2 3">OMC1185</strain>
    </source>
</reference>
<dbReference type="AlphaFoldDB" id="A0A5C3NFV2"/>
<evidence type="ECO:0008006" key="4">
    <source>
        <dbReference type="Google" id="ProtNLM"/>
    </source>
</evidence>
<dbReference type="InterPro" id="IPR029005">
    <property type="entry name" value="LIM-bd/SEUSS"/>
</dbReference>
<feature type="region of interest" description="Disordered" evidence="1">
    <location>
        <begin position="776"/>
        <end position="796"/>
    </location>
</feature>
<sequence>MSAIQSQIQTGTETLGFDITQRSLPTNIRTDGMLRQTGIPHLPQNVMNMNAQHFMQQQQAHGQQPLQQPPMGLLQNNQQPMGMLAGAQPNVGPSQANPNYQLQMQQQALRKQPMMMQHGQGLPHQGGMAPGMNGMVSSQMQNMGFPNAMMQQPQVPTAPIRRVISQPQGLNQGVAHMTPMHTGQQGPVGMGMNPQANLAHMRQHSQPGQQMGMRMPGQPQQPMSGPMNPEMAMRGHMSTSMSPGVARAPSAGAPLIPNGMQSQAMGQPHAAGLQQSLQNSFANPPPMNNLPHSQPIASSPPRPPSHQQNPMPGVMGGNMSVASQSVNRGPRVTPGPGPGGPDQMFMGMQNQGFPPNMQHNVPRIPQNNPQFPFAPSSTPQPPNQDLSQPMASGLAPPGPPGRPSFHPTPAQQYEQMQGTDAFSPHMNMGPPNTPARPPSQQQHMPQQHPQVPPQHHSPNRQSPHQPDPTNARISQPLRPQSQPQQVHHPTQPPVQRTPRMSQPPLPGNPAPAPQQPQRIQPGVQQHAVPQQVQQHQHQQAPQGQQPPQPGQMAQPPLTQAPLTGPNRPPIPPQNTGEQGHMRRTTVPGDHGSGVMPAPIRQPMMSYPIGSGQGFLKMAAFSLMLNTEHTEKTTYNFWERQINEHFGRKATFKFTLWKDNQRNEAKPFEIGIPILPRFFLVTHQSGVKAMQIAMDGARERLVNHTSAMVESQSATWSFRYGSGYIVTLRGVMLVVVSCAPGPANMPSYKIEQISFDAHFHDKVISLEYLFLNRMVMPNESPKTPRSRPPNQQREDERRIEDGIMVIDRQAMPPEPVNAFGIPQATMRCLELAESVSQMQDLINYSTENGLGPVEALKRYAQKLRETQGPTSGMPSTSQAIGPSSLHGDGSSTSSAFSHANGVAGPSSSTLYPPLGNPSNTQSTPSSLSQNPQPQGSPSKQSKVLQQATPTMSANTPVTHGTPTPANVTPSMAPATLKRKAGDTAPSSAGGSDNPPAAKRITRKRGRTNTGG</sequence>
<dbReference type="Pfam" id="PF01803">
    <property type="entry name" value="LIM_bind"/>
    <property type="match status" value="1"/>
</dbReference>
<evidence type="ECO:0000313" key="3">
    <source>
        <dbReference type="Proteomes" id="UP000305948"/>
    </source>
</evidence>
<proteinExistence type="predicted"/>
<feature type="compositionally biased region" description="Polar residues" evidence="1">
    <location>
        <begin position="348"/>
        <end position="370"/>
    </location>
</feature>
<feature type="compositionally biased region" description="Low complexity" evidence="1">
    <location>
        <begin position="882"/>
        <end position="893"/>
    </location>
</feature>
<organism evidence="2 3">
    <name type="scientific">Heliocybe sulcata</name>
    <dbReference type="NCBI Taxonomy" id="5364"/>
    <lineage>
        <taxon>Eukaryota</taxon>
        <taxon>Fungi</taxon>
        <taxon>Dikarya</taxon>
        <taxon>Basidiomycota</taxon>
        <taxon>Agaricomycotina</taxon>
        <taxon>Agaricomycetes</taxon>
        <taxon>Gloeophyllales</taxon>
        <taxon>Gloeophyllaceae</taxon>
        <taxon>Heliocybe</taxon>
    </lineage>
</organism>
<dbReference type="PANTHER" id="PTHR10378">
    <property type="entry name" value="LIM DOMAIN-BINDING PROTEIN"/>
    <property type="match status" value="1"/>
</dbReference>
<feature type="region of interest" description="Disordered" evidence="1">
    <location>
        <begin position="864"/>
        <end position="1010"/>
    </location>
</feature>
<name>A0A5C3NFV2_9AGAM</name>
<dbReference type="EMBL" id="ML213504">
    <property type="protein sequence ID" value="TFK56243.1"/>
    <property type="molecule type" value="Genomic_DNA"/>
</dbReference>
<feature type="compositionally biased region" description="Polar residues" evidence="1">
    <location>
        <begin position="866"/>
        <end position="880"/>
    </location>
</feature>
<protein>
    <recommendedName>
        <fullName evidence="4">LIM-domain binding protein-domain-containing protein</fullName>
    </recommendedName>
</protein>
<dbReference type="Proteomes" id="UP000305948">
    <property type="component" value="Unassembled WGS sequence"/>
</dbReference>
<feature type="compositionally biased region" description="Low complexity" evidence="1">
    <location>
        <begin position="206"/>
        <end position="227"/>
    </location>
</feature>
<feature type="compositionally biased region" description="Pro residues" evidence="1">
    <location>
        <begin position="501"/>
        <end position="514"/>
    </location>
</feature>
<accession>A0A5C3NFV2</accession>
<keyword evidence="3" id="KW-1185">Reference proteome</keyword>
<feature type="compositionally biased region" description="Low complexity" evidence="1">
    <location>
        <begin position="515"/>
        <end position="543"/>
    </location>
</feature>
<feature type="region of interest" description="Disordered" evidence="1">
    <location>
        <begin position="205"/>
        <end position="597"/>
    </location>
</feature>
<dbReference type="STRING" id="5364.A0A5C3NFV2"/>
<dbReference type="OrthoDB" id="774557at2759"/>
<feature type="compositionally biased region" description="Basic residues" evidence="1">
    <location>
        <begin position="998"/>
        <end position="1010"/>
    </location>
</feature>
<feature type="compositionally biased region" description="Polar residues" evidence="1">
    <location>
        <begin position="779"/>
        <end position="790"/>
    </location>
</feature>
<feature type="compositionally biased region" description="Polar residues" evidence="1">
    <location>
        <begin position="273"/>
        <end position="282"/>
    </location>
</feature>
<evidence type="ECO:0000256" key="1">
    <source>
        <dbReference type="SAM" id="MobiDB-lite"/>
    </source>
</evidence>
<feature type="compositionally biased region" description="Low complexity" evidence="1">
    <location>
        <begin position="474"/>
        <end position="489"/>
    </location>
</feature>
<feature type="compositionally biased region" description="Polar residues" evidence="1">
    <location>
        <begin position="904"/>
        <end position="968"/>
    </location>
</feature>
<gene>
    <name evidence="2" type="ORF">OE88DRAFT_1652902</name>
</gene>
<feature type="compositionally biased region" description="Polar residues" evidence="1">
    <location>
        <begin position="410"/>
        <end position="420"/>
    </location>
</feature>